<reference evidence="1 2" key="1">
    <citation type="submission" date="2024-09" db="EMBL/GenBank/DDBJ databases">
        <authorList>
            <person name="Sun Q."/>
            <person name="Mori K."/>
        </authorList>
    </citation>
    <scope>NUCLEOTIDE SEQUENCE [LARGE SCALE GENOMIC DNA]</scope>
    <source>
        <strain evidence="1 2">CCM 4839</strain>
    </source>
</reference>
<dbReference type="PANTHER" id="PTHR18901:SF38">
    <property type="entry name" value="PSEUDOURIDINE-5'-PHOSPHATASE"/>
    <property type="match status" value="1"/>
</dbReference>
<dbReference type="InterPro" id="IPR023214">
    <property type="entry name" value="HAD_sf"/>
</dbReference>
<sequence>MIKAVIFDFDGLIIDTETCEMESYRQLYTEHSVPFPAEVYLGRIGGRDNFDPYEDLIIRKGEPRMDRGVLSEFRRSLFNERFSCEQVRPGVLHYLDTAKRLDLRIGLASSSSLDWVMPILDRLELTPFFECIRTFDYVRRAKPDPELYEQVIAEFNIRPNEAIAFEDSPTGALAAVRAGLHCVIVPNLTTSALTFPEVRRRLSSMEDVQLEELIHQLIDA</sequence>
<accession>A0ABV6JG71</accession>
<dbReference type="Proteomes" id="UP001589818">
    <property type="component" value="Unassembled WGS sequence"/>
</dbReference>
<dbReference type="Gene3D" id="3.40.50.1000">
    <property type="entry name" value="HAD superfamily/HAD-like"/>
    <property type="match status" value="1"/>
</dbReference>
<proteinExistence type="predicted"/>
<dbReference type="SFLD" id="SFLDS00003">
    <property type="entry name" value="Haloacid_Dehalogenase"/>
    <property type="match status" value="1"/>
</dbReference>
<dbReference type="Gene3D" id="1.10.150.240">
    <property type="entry name" value="Putative phosphatase, domain 2"/>
    <property type="match status" value="1"/>
</dbReference>
<dbReference type="SFLD" id="SFLDG01129">
    <property type="entry name" value="C1.5:_HAD__Beta-PGM__Phosphata"/>
    <property type="match status" value="1"/>
</dbReference>
<dbReference type="EMBL" id="JBHLVF010000041">
    <property type="protein sequence ID" value="MFC0394906.1"/>
    <property type="molecule type" value="Genomic_DNA"/>
</dbReference>
<dbReference type="InterPro" id="IPR006439">
    <property type="entry name" value="HAD-SF_hydro_IA"/>
</dbReference>
<dbReference type="NCBIfam" id="TIGR01509">
    <property type="entry name" value="HAD-SF-IA-v3"/>
    <property type="match status" value="1"/>
</dbReference>
<organism evidence="1 2">
    <name type="scientific">Paenibacillus mendelii</name>
    <dbReference type="NCBI Taxonomy" id="206163"/>
    <lineage>
        <taxon>Bacteria</taxon>
        <taxon>Bacillati</taxon>
        <taxon>Bacillota</taxon>
        <taxon>Bacilli</taxon>
        <taxon>Bacillales</taxon>
        <taxon>Paenibacillaceae</taxon>
        <taxon>Paenibacillus</taxon>
    </lineage>
</organism>
<dbReference type="GO" id="GO:0016787">
    <property type="term" value="F:hydrolase activity"/>
    <property type="evidence" value="ECO:0007669"/>
    <property type="project" value="UniProtKB-KW"/>
</dbReference>
<dbReference type="PANTHER" id="PTHR18901">
    <property type="entry name" value="2-DEOXYGLUCOSE-6-PHOSPHATE PHOSPHATASE 2"/>
    <property type="match status" value="1"/>
</dbReference>
<evidence type="ECO:0000313" key="2">
    <source>
        <dbReference type="Proteomes" id="UP001589818"/>
    </source>
</evidence>
<dbReference type="SUPFAM" id="SSF56784">
    <property type="entry name" value="HAD-like"/>
    <property type="match status" value="1"/>
</dbReference>
<dbReference type="RefSeq" id="WP_204816067.1">
    <property type="nucleotide sequence ID" value="NZ_JANHOF010000001.1"/>
</dbReference>
<comment type="caution">
    <text evidence="1">The sequence shown here is derived from an EMBL/GenBank/DDBJ whole genome shotgun (WGS) entry which is preliminary data.</text>
</comment>
<dbReference type="InterPro" id="IPR023198">
    <property type="entry name" value="PGP-like_dom2"/>
</dbReference>
<dbReference type="InterPro" id="IPR036412">
    <property type="entry name" value="HAD-like_sf"/>
</dbReference>
<protein>
    <submittedName>
        <fullName evidence="1">HAD family hydrolase</fullName>
    </submittedName>
</protein>
<dbReference type="InterPro" id="IPR041492">
    <property type="entry name" value="HAD_2"/>
</dbReference>
<gene>
    <name evidence="1" type="ORF">ACFFJ8_26525</name>
</gene>
<keyword evidence="1" id="KW-0378">Hydrolase</keyword>
<keyword evidence="2" id="KW-1185">Reference proteome</keyword>
<name>A0ABV6JG71_9BACL</name>
<evidence type="ECO:0000313" key="1">
    <source>
        <dbReference type="EMBL" id="MFC0394906.1"/>
    </source>
</evidence>
<dbReference type="Pfam" id="PF13419">
    <property type="entry name" value="HAD_2"/>
    <property type="match status" value="1"/>
</dbReference>